<feature type="transmembrane region" description="Helical" evidence="4">
    <location>
        <begin position="71"/>
        <end position="95"/>
    </location>
</feature>
<comment type="caution">
    <text evidence="6">The sequence shown here is derived from an EMBL/GenBank/DDBJ whole genome shotgun (WGS) entry which is preliminary data.</text>
</comment>
<dbReference type="EMBL" id="WMJY01000007">
    <property type="protein sequence ID" value="MTH29233.1"/>
    <property type="molecule type" value="Genomic_DNA"/>
</dbReference>
<dbReference type="OrthoDB" id="9807565at2"/>
<dbReference type="GO" id="GO:0006355">
    <property type="term" value="P:regulation of DNA-templated transcription"/>
    <property type="evidence" value="ECO:0007669"/>
    <property type="project" value="InterPro"/>
</dbReference>
<reference evidence="6 7" key="1">
    <citation type="journal article" date="2006" name="Int. J. Syst. Evol. Microbiol.">
        <title>Myroides pelagicus sp. nov., isolated from seawater in Thailand.</title>
        <authorList>
            <person name="Yoon J."/>
            <person name="Maneerat S."/>
            <person name="Kawai F."/>
            <person name="Yokota A."/>
        </authorList>
    </citation>
    <scope>NUCLEOTIDE SEQUENCE [LARGE SCALE GENOMIC DNA]</scope>
    <source>
        <strain evidence="6 7">SM1T</strain>
    </source>
</reference>
<dbReference type="CDD" id="cd06170">
    <property type="entry name" value="LuxR_C_like"/>
    <property type="match status" value="1"/>
</dbReference>
<dbReference type="InterPro" id="IPR036388">
    <property type="entry name" value="WH-like_DNA-bd_sf"/>
</dbReference>
<proteinExistence type="predicted"/>
<feature type="transmembrane region" description="Helical" evidence="4">
    <location>
        <begin position="133"/>
        <end position="156"/>
    </location>
</feature>
<evidence type="ECO:0000259" key="5">
    <source>
        <dbReference type="PROSITE" id="PS50043"/>
    </source>
</evidence>
<keyword evidence="1" id="KW-0805">Transcription regulation</keyword>
<evidence type="ECO:0000313" key="7">
    <source>
        <dbReference type="Proteomes" id="UP000488936"/>
    </source>
</evidence>
<evidence type="ECO:0000256" key="1">
    <source>
        <dbReference type="ARBA" id="ARBA00023015"/>
    </source>
</evidence>
<evidence type="ECO:0000256" key="3">
    <source>
        <dbReference type="ARBA" id="ARBA00023163"/>
    </source>
</evidence>
<organism evidence="6 7">
    <name type="scientific">Myroides pelagicus</name>
    <dbReference type="NCBI Taxonomy" id="270914"/>
    <lineage>
        <taxon>Bacteria</taxon>
        <taxon>Pseudomonadati</taxon>
        <taxon>Bacteroidota</taxon>
        <taxon>Flavobacteriia</taxon>
        <taxon>Flavobacteriales</taxon>
        <taxon>Flavobacteriaceae</taxon>
        <taxon>Myroides</taxon>
    </lineage>
</organism>
<dbReference type="AlphaFoldDB" id="A0A7K1GLB9"/>
<dbReference type="InterPro" id="IPR016032">
    <property type="entry name" value="Sig_transdc_resp-reg_C-effctor"/>
</dbReference>
<gene>
    <name evidence="6" type="ORF">GJV77_04760</name>
</gene>
<keyword evidence="4" id="KW-1133">Transmembrane helix</keyword>
<keyword evidence="4" id="KW-0812">Transmembrane</keyword>
<feature type="transmembrane region" description="Helical" evidence="4">
    <location>
        <begin position="102"/>
        <end position="121"/>
    </location>
</feature>
<keyword evidence="2" id="KW-0238">DNA-binding</keyword>
<feature type="transmembrane region" description="Helical" evidence="4">
    <location>
        <begin position="258"/>
        <end position="275"/>
    </location>
</feature>
<feature type="transmembrane region" description="Helical" evidence="4">
    <location>
        <begin position="193"/>
        <end position="210"/>
    </location>
</feature>
<feature type="transmembrane region" description="Helical" evidence="4">
    <location>
        <begin position="7"/>
        <end position="26"/>
    </location>
</feature>
<accession>A0A7K1GLB9</accession>
<sequence length="401" mass="45946">MELRKKEYYFLLVILLISSVVYPLSIQLQDITIDTPSISNTILEQTSDAQQDFSEETLALIQSNKDISMNFFVSGLFYGFIVIAITSTVVIYKIYGIKKWAAIYSVLLFMFGTQVYSDLLVHLTFQITLIERFVLKATVISLVFLTGLTISIHLPFRYKKLIHKNEFTAYKAATVLALVAYIANIYITSCHSYYFDFLVLSSFVVAQYLLNKVSIKCVYNQYIMLLLSLIVLFSASLTNTDITLDLSEYFDQVTELKFFSLFIILLGIFNNYILIKKYHNRQKKTEIFSSQYMLLVKNYHNLLVQSKDANAQDNDLVLNNSSDTAHSTITLTGEESSQDLKQLYKLTEREAEVLELIWEGMTNKEIAAALSISLSTTKYHISNIFIKLNVNSRTQLFSLKA</sequence>
<dbReference type="PANTHER" id="PTHR44688">
    <property type="entry name" value="DNA-BINDING TRANSCRIPTIONAL ACTIVATOR DEVR_DOSR"/>
    <property type="match status" value="1"/>
</dbReference>
<dbReference type="PANTHER" id="PTHR44688:SF16">
    <property type="entry name" value="DNA-BINDING TRANSCRIPTIONAL ACTIVATOR DEVR_DOSR"/>
    <property type="match status" value="1"/>
</dbReference>
<dbReference type="Gene3D" id="1.10.10.10">
    <property type="entry name" value="Winged helix-like DNA-binding domain superfamily/Winged helix DNA-binding domain"/>
    <property type="match status" value="1"/>
</dbReference>
<dbReference type="Pfam" id="PF00196">
    <property type="entry name" value="GerE"/>
    <property type="match status" value="1"/>
</dbReference>
<dbReference type="PROSITE" id="PS50043">
    <property type="entry name" value="HTH_LUXR_2"/>
    <property type="match status" value="1"/>
</dbReference>
<feature type="domain" description="HTH luxR-type" evidence="5">
    <location>
        <begin position="339"/>
        <end position="401"/>
    </location>
</feature>
<protein>
    <recommendedName>
        <fullName evidence="5">HTH luxR-type domain-containing protein</fullName>
    </recommendedName>
</protein>
<evidence type="ECO:0000313" key="6">
    <source>
        <dbReference type="EMBL" id="MTH29233.1"/>
    </source>
</evidence>
<feature type="transmembrane region" description="Helical" evidence="4">
    <location>
        <begin position="168"/>
        <end position="187"/>
    </location>
</feature>
<dbReference type="Proteomes" id="UP000488936">
    <property type="component" value="Unassembled WGS sequence"/>
</dbReference>
<dbReference type="GO" id="GO:0003677">
    <property type="term" value="F:DNA binding"/>
    <property type="evidence" value="ECO:0007669"/>
    <property type="project" value="UniProtKB-KW"/>
</dbReference>
<evidence type="ECO:0000256" key="2">
    <source>
        <dbReference type="ARBA" id="ARBA00023125"/>
    </source>
</evidence>
<keyword evidence="4" id="KW-0472">Membrane</keyword>
<name>A0A7K1GLB9_9FLAO</name>
<dbReference type="InterPro" id="IPR000792">
    <property type="entry name" value="Tscrpt_reg_LuxR_C"/>
</dbReference>
<feature type="transmembrane region" description="Helical" evidence="4">
    <location>
        <begin position="222"/>
        <end position="238"/>
    </location>
</feature>
<evidence type="ECO:0000256" key="4">
    <source>
        <dbReference type="SAM" id="Phobius"/>
    </source>
</evidence>
<keyword evidence="7" id="KW-1185">Reference proteome</keyword>
<dbReference type="SMART" id="SM00421">
    <property type="entry name" value="HTH_LUXR"/>
    <property type="match status" value="1"/>
</dbReference>
<dbReference type="PRINTS" id="PR00038">
    <property type="entry name" value="HTHLUXR"/>
</dbReference>
<keyword evidence="3" id="KW-0804">Transcription</keyword>
<dbReference type="RefSeq" id="WP_155035213.1">
    <property type="nucleotide sequence ID" value="NZ_JBHTIG010000050.1"/>
</dbReference>
<dbReference type="SUPFAM" id="SSF46894">
    <property type="entry name" value="C-terminal effector domain of the bipartite response regulators"/>
    <property type="match status" value="1"/>
</dbReference>